<dbReference type="Pfam" id="PF00459">
    <property type="entry name" value="Inositol_P"/>
    <property type="match status" value="1"/>
</dbReference>
<dbReference type="PANTHER" id="PTHR20854">
    <property type="entry name" value="INOSITOL MONOPHOSPHATASE"/>
    <property type="match status" value="1"/>
</dbReference>
<evidence type="ECO:0000256" key="4">
    <source>
        <dbReference type="PIRSR" id="PIRSR600760-2"/>
    </source>
</evidence>
<dbReference type="CDD" id="cd01638">
    <property type="entry name" value="CysQ"/>
    <property type="match status" value="1"/>
</dbReference>
<dbReference type="STRING" id="441209.GCA_001870665_02722"/>
<keyword evidence="3 4" id="KW-0460">Magnesium</keyword>
<dbReference type="KEGG" id="rbg:BG454_14695"/>
<dbReference type="PANTHER" id="PTHR20854:SF4">
    <property type="entry name" value="INOSITOL-1-MONOPHOSPHATASE-RELATED"/>
    <property type="match status" value="1"/>
</dbReference>
<name>A0A2K8KJ72_9RHOB</name>
<dbReference type="GO" id="GO:0006020">
    <property type="term" value="P:inositol metabolic process"/>
    <property type="evidence" value="ECO:0007669"/>
    <property type="project" value="TreeGrafter"/>
</dbReference>
<dbReference type="PRINTS" id="PR00377">
    <property type="entry name" value="IMPHPHTASES"/>
</dbReference>
<dbReference type="GO" id="GO:0046872">
    <property type="term" value="F:metal ion binding"/>
    <property type="evidence" value="ECO:0007669"/>
    <property type="project" value="UniProtKB-KW"/>
</dbReference>
<evidence type="ECO:0000256" key="2">
    <source>
        <dbReference type="ARBA" id="ARBA00022723"/>
    </source>
</evidence>
<accession>A0A2K8KJ72</accession>
<evidence type="ECO:0000256" key="3">
    <source>
        <dbReference type="ARBA" id="ARBA00022842"/>
    </source>
</evidence>
<dbReference type="SUPFAM" id="SSF56655">
    <property type="entry name" value="Carbohydrate phosphatase"/>
    <property type="match status" value="1"/>
</dbReference>
<feature type="binding site" evidence="4">
    <location>
        <position position="68"/>
    </location>
    <ligand>
        <name>Mg(2+)</name>
        <dbReference type="ChEBI" id="CHEBI:18420"/>
        <label>1</label>
        <note>catalytic</note>
    </ligand>
</feature>
<feature type="binding site" evidence="4">
    <location>
        <position position="89"/>
    </location>
    <ligand>
        <name>Mg(2+)</name>
        <dbReference type="ChEBI" id="CHEBI:18420"/>
        <label>1</label>
        <note>catalytic</note>
    </ligand>
</feature>
<dbReference type="PROSITE" id="PS00630">
    <property type="entry name" value="IMP_2"/>
    <property type="match status" value="1"/>
</dbReference>
<keyword evidence="2 4" id="KW-0479">Metal-binding</keyword>
<dbReference type="Proteomes" id="UP000228948">
    <property type="component" value="Chromosome"/>
</dbReference>
<reference evidence="5 6" key="1">
    <citation type="submission" date="2017-11" db="EMBL/GenBank/DDBJ databases">
        <title>Revised Sequence and Annotation of the Rhodobaca barguzinensis strain alga05 Genome.</title>
        <authorList>
            <person name="Kopejtka K."/>
            <person name="Tomasch J.M."/>
            <person name="Bunk B."/>
            <person name="Koblizek M."/>
        </authorList>
    </citation>
    <scope>NUCLEOTIDE SEQUENCE [LARGE SCALE GENOMIC DNA]</scope>
    <source>
        <strain evidence="6">alga05</strain>
    </source>
</reference>
<proteinExistence type="inferred from homology"/>
<feature type="binding site" evidence="4">
    <location>
        <position position="88"/>
    </location>
    <ligand>
        <name>Mg(2+)</name>
        <dbReference type="ChEBI" id="CHEBI:18420"/>
        <label>1</label>
        <note>catalytic</note>
    </ligand>
</feature>
<dbReference type="RefSeq" id="WP_071481379.1">
    <property type="nucleotide sequence ID" value="NZ_CP024899.1"/>
</dbReference>
<sequence length="260" mass="27629">MRESDDLALLISAAHAAGAIARRHFGEGPKSWEKSAGQGPVSEADLEIDEMLRARLMAARPDYGWLSEESADNPARLNCARVFIVDPIDGTRAFLDGQSGFAHALAVVEHGSPVAAVVHLPMMGLTYTAARGQGAFLGDQRLEVTPCASPSGARVLATRAQMTGANWPGGLPAIDRHFRPSLAWRLALVAEGKFDGMVNLRPTWHWDIAAGALLIEEAGGLITNAAGKDVLFNTPEPFADGVIAAGSGLHSALMRHRRGR</sequence>
<evidence type="ECO:0000256" key="1">
    <source>
        <dbReference type="ARBA" id="ARBA00009759"/>
    </source>
</evidence>
<keyword evidence="6" id="KW-1185">Reference proteome</keyword>
<comment type="similarity">
    <text evidence="1">Belongs to the inositol monophosphatase superfamily.</text>
</comment>
<dbReference type="AlphaFoldDB" id="A0A2K8KJ72"/>
<evidence type="ECO:0000313" key="6">
    <source>
        <dbReference type="Proteomes" id="UP000228948"/>
    </source>
</evidence>
<protein>
    <submittedName>
        <fullName evidence="5">3'(2'),5'-bisphosphate nucleotidase CysQ</fullName>
    </submittedName>
</protein>
<feature type="binding site" evidence="4">
    <location>
        <position position="86"/>
    </location>
    <ligand>
        <name>Mg(2+)</name>
        <dbReference type="ChEBI" id="CHEBI:18420"/>
        <label>1</label>
        <note>catalytic</note>
    </ligand>
</feature>
<dbReference type="Gene3D" id="3.40.190.80">
    <property type="match status" value="1"/>
</dbReference>
<evidence type="ECO:0000313" key="5">
    <source>
        <dbReference type="EMBL" id="ATX66918.1"/>
    </source>
</evidence>
<dbReference type="GO" id="GO:0046854">
    <property type="term" value="P:phosphatidylinositol phosphate biosynthetic process"/>
    <property type="evidence" value="ECO:0007669"/>
    <property type="project" value="InterPro"/>
</dbReference>
<dbReference type="GO" id="GO:0007165">
    <property type="term" value="P:signal transduction"/>
    <property type="evidence" value="ECO:0007669"/>
    <property type="project" value="TreeGrafter"/>
</dbReference>
<dbReference type="Gene3D" id="3.30.540.10">
    <property type="entry name" value="Fructose-1,6-Bisphosphatase, subunit A, domain 1"/>
    <property type="match status" value="1"/>
</dbReference>
<feature type="binding site" evidence="4">
    <location>
        <position position="207"/>
    </location>
    <ligand>
        <name>Mg(2+)</name>
        <dbReference type="ChEBI" id="CHEBI:18420"/>
        <label>1</label>
        <note>catalytic</note>
    </ligand>
</feature>
<gene>
    <name evidence="5" type="ORF">BG454_14695</name>
</gene>
<dbReference type="GO" id="GO:0008934">
    <property type="term" value="F:inositol monophosphate 1-phosphatase activity"/>
    <property type="evidence" value="ECO:0007669"/>
    <property type="project" value="TreeGrafter"/>
</dbReference>
<dbReference type="OrthoDB" id="9785695at2"/>
<dbReference type="InterPro" id="IPR020550">
    <property type="entry name" value="Inositol_monophosphatase_CS"/>
</dbReference>
<comment type="cofactor">
    <cofactor evidence="4">
        <name>Mg(2+)</name>
        <dbReference type="ChEBI" id="CHEBI:18420"/>
    </cofactor>
</comment>
<dbReference type="InterPro" id="IPR000760">
    <property type="entry name" value="Inositol_monophosphatase-like"/>
</dbReference>
<organism evidence="5 6">
    <name type="scientific">Roseinatronobacter bogoriensis subsp. barguzinensis</name>
    <dbReference type="NCBI Taxonomy" id="441209"/>
    <lineage>
        <taxon>Bacteria</taxon>
        <taxon>Pseudomonadati</taxon>
        <taxon>Pseudomonadota</taxon>
        <taxon>Alphaproteobacteria</taxon>
        <taxon>Rhodobacterales</taxon>
        <taxon>Paracoccaceae</taxon>
        <taxon>Roseinatronobacter</taxon>
    </lineage>
</organism>
<dbReference type="EMBL" id="CP024899">
    <property type="protein sequence ID" value="ATX66918.1"/>
    <property type="molecule type" value="Genomic_DNA"/>
</dbReference>